<dbReference type="GO" id="GO:0003882">
    <property type="term" value="F:CDP-diacylglycerol-serine O-phosphatidyltransferase activity"/>
    <property type="evidence" value="ECO:0007669"/>
    <property type="project" value="UniProtKB-EC"/>
</dbReference>
<feature type="transmembrane region" description="Helical" evidence="16">
    <location>
        <begin position="7"/>
        <end position="27"/>
    </location>
</feature>
<evidence type="ECO:0000256" key="5">
    <source>
        <dbReference type="ARBA" id="ARBA00017171"/>
    </source>
</evidence>
<dbReference type="InterPro" id="IPR043130">
    <property type="entry name" value="CDP-OH_PTrfase_TM_dom"/>
</dbReference>
<dbReference type="GO" id="GO:0012505">
    <property type="term" value="C:endomembrane system"/>
    <property type="evidence" value="ECO:0007669"/>
    <property type="project" value="UniProtKB-SubCell"/>
</dbReference>
<evidence type="ECO:0000256" key="8">
    <source>
        <dbReference type="ARBA" id="ARBA00022692"/>
    </source>
</evidence>
<dbReference type="AlphaFoldDB" id="A0A101FJX3"/>
<feature type="transmembrane region" description="Helical" evidence="16">
    <location>
        <begin position="91"/>
        <end position="108"/>
    </location>
</feature>
<evidence type="ECO:0000256" key="12">
    <source>
        <dbReference type="ARBA" id="ARBA00023209"/>
    </source>
</evidence>
<feature type="transmembrane region" description="Helical" evidence="16">
    <location>
        <begin position="183"/>
        <end position="200"/>
    </location>
</feature>
<dbReference type="PANTHER" id="PTHR14269">
    <property type="entry name" value="CDP-DIACYLGLYCEROL--GLYCEROL-3-PHOSPHATE 3-PHOSPHATIDYLTRANSFERASE-RELATED"/>
    <property type="match status" value="1"/>
</dbReference>
<evidence type="ECO:0000256" key="7">
    <source>
        <dbReference type="ARBA" id="ARBA00022679"/>
    </source>
</evidence>
<organism evidence="17 18">
    <name type="scientific">Thermodesulfobacterium commune</name>
    <dbReference type="NCBI Taxonomy" id="1741"/>
    <lineage>
        <taxon>Bacteria</taxon>
        <taxon>Pseudomonadati</taxon>
        <taxon>Thermodesulfobacteriota</taxon>
        <taxon>Thermodesulfobacteria</taxon>
        <taxon>Thermodesulfobacteriales</taxon>
        <taxon>Thermodesulfobacteriaceae</taxon>
        <taxon>Thermodesulfobacterium</taxon>
    </lineage>
</organism>
<protein>
    <recommendedName>
        <fullName evidence="5">CDP-diacylglycerol--serine O-phosphatidyltransferase</fullName>
        <ecNumber evidence="4">2.7.8.8</ecNumber>
    </recommendedName>
    <alternativeName>
        <fullName evidence="14">Phosphatidylserine synthase</fullName>
    </alternativeName>
</protein>
<keyword evidence="13" id="KW-1208">Phospholipid metabolism</keyword>
<keyword evidence="9 16" id="KW-1133">Transmembrane helix</keyword>
<dbReference type="RefSeq" id="WP_081856444.1">
    <property type="nucleotide sequence ID" value="NZ_DAINLL010000001.1"/>
</dbReference>
<evidence type="ECO:0000313" key="17">
    <source>
        <dbReference type="EMBL" id="HAA83892.1"/>
    </source>
</evidence>
<proteinExistence type="inferred from homology"/>
<evidence type="ECO:0000256" key="2">
    <source>
        <dbReference type="ARBA" id="ARBA00004127"/>
    </source>
</evidence>
<dbReference type="InterPro" id="IPR000462">
    <property type="entry name" value="CDP-OH_P_trans"/>
</dbReference>
<name>A0A101FJX3_9BACT</name>
<feature type="transmembrane region" description="Helical" evidence="16">
    <location>
        <begin position="33"/>
        <end position="53"/>
    </location>
</feature>
<dbReference type="NCBIfam" id="TIGR00473">
    <property type="entry name" value="pssA"/>
    <property type="match status" value="1"/>
</dbReference>
<evidence type="ECO:0000256" key="3">
    <source>
        <dbReference type="ARBA" id="ARBA00010441"/>
    </source>
</evidence>
<dbReference type="GO" id="GO:0016020">
    <property type="term" value="C:membrane"/>
    <property type="evidence" value="ECO:0007669"/>
    <property type="project" value="InterPro"/>
</dbReference>
<keyword evidence="12" id="KW-0594">Phospholipid biosynthesis</keyword>
<evidence type="ECO:0000256" key="4">
    <source>
        <dbReference type="ARBA" id="ARBA00013174"/>
    </source>
</evidence>
<dbReference type="InterPro" id="IPR004533">
    <property type="entry name" value="CDP-diaglyc--ser_O-PTrfase"/>
</dbReference>
<dbReference type="PROSITE" id="PS00379">
    <property type="entry name" value="CDP_ALCOHOL_P_TRANSF"/>
    <property type="match status" value="1"/>
</dbReference>
<dbReference type="EC" id="2.7.8.8" evidence="4"/>
<comment type="similarity">
    <text evidence="3 15">Belongs to the CDP-alcohol phosphatidyltransferase class-I family.</text>
</comment>
<evidence type="ECO:0000256" key="13">
    <source>
        <dbReference type="ARBA" id="ARBA00023264"/>
    </source>
</evidence>
<keyword evidence="11 16" id="KW-0472">Membrane</keyword>
<evidence type="ECO:0000256" key="16">
    <source>
        <dbReference type="SAM" id="Phobius"/>
    </source>
</evidence>
<sequence>MLALIPNIFTTFNLFFGFYSIICSIHGDFTKAGWAIFLAMVFDIFDGRIARYLKQTSKFGLEYDSLSDLISFGVAPAILIYQFWLIEFGKLGWLTCFLYTICVALRLARYNVKAHSGFGYFEGLPSPAGAAILASSVLFIQSYRPDFELPKWATLTAVSLISYLLVSPIQYPSFKHIKIEKSQNFYLLLLFVGGLTISAAYPSYSIFVLIVVYTLLGPALFFKTKSIKIIKKFRKRKDFKEKLTK</sequence>
<evidence type="ECO:0000256" key="11">
    <source>
        <dbReference type="ARBA" id="ARBA00023136"/>
    </source>
</evidence>
<dbReference type="InterPro" id="IPR048254">
    <property type="entry name" value="CDP_ALCOHOL_P_TRANSF_CS"/>
</dbReference>
<feature type="transmembrane region" description="Helical" evidence="16">
    <location>
        <begin position="206"/>
        <end position="222"/>
    </location>
</feature>
<evidence type="ECO:0000256" key="14">
    <source>
        <dbReference type="ARBA" id="ARBA00032361"/>
    </source>
</evidence>
<keyword evidence="10" id="KW-0443">Lipid metabolism</keyword>
<evidence type="ECO:0000256" key="6">
    <source>
        <dbReference type="ARBA" id="ARBA00022516"/>
    </source>
</evidence>
<reference evidence="17 18" key="1">
    <citation type="journal article" date="2018" name="Nat. Biotechnol.">
        <title>A standardized bacterial taxonomy based on genome phylogeny substantially revises the tree of life.</title>
        <authorList>
            <person name="Parks D.H."/>
            <person name="Chuvochina M."/>
            <person name="Waite D.W."/>
            <person name="Rinke C."/>
            <person name="Skarshewski A."/>
            <person name="Chaumeil P.A."/>
            <person name="Hugenholtz P."/>
        </authorList>
    </citation>
    <scope>NUCLEOTIDE SEQUENCE [LARGE SCALE GENOMIC DNA]</scope>
    <source>
        <strain evidence="17">UBA12529</strain>
    </source>
</reference>
<dbReference type="Proteomes" id="UP000257240">
    <property type="component" value="Unassembled WGS sequence"/>
</dbReference>
<evidence type="ECO:0000256" key="10">
    <source>
        <dbReference type="ARBA" id="ARBA00023098"/>
    </source>
</evidence>
<evidence type="ECO:0000256" key="9">
    <source>
        <dbReference type="ARBA" id="ARBA00022989"/>
    </source>
</evidence>
<feature type="transmembrane region" description="Helical" evidence="16">
    <location>
        <begin position="120"/>
        <end position="140"/>
    </location>
</feature>
<feature type="transmembrane region" description="Helical" evidence="16">
    <location>
        <begin position="152"/>
        <end position="171"/>
    </location>
</feature>
<gene>
    <name evidence="17" type="primary">pssA</name>
    <name evidence="17" type="ORF">DCE01_03810</name>
</gene>
<dbReference type="Pfam" id="PF01066">
    <property type="entry name" value="CDP-OH_P_transf"/>
    <property type="match status" value="1"/>
</dbReference>
<dbReference type="EMBL" id="DLVE01000052">
    <property type="protein sequence ID" value="HAA83892.1"/>
    <property type="molecule type" value="Genomic_DNA"/>
</dbReference>
<keyword evidence="6" id="KW-0444">Lipid biosynthesis</keyword>
<evidence type="ECO:0000313" key="18">
    <source>
        <dbReference type="Proteomes" id="UP000257240"/>
    </source>
</evidence>
<dbReference type="InterPro" id="IPR050324">
    <property type="entry name" value="CDP-alcohol_PTase-I"/>
</dbReference>
<keyword evidence="7 15" id="KW-0808">Transferase</keyword>
<comment type="subcellular location">
    <subcellularLocation>
        <location evidence="2">Endomembrane system</location>
        <topology evidence="2">Multi-pass membrane protein</topology>
    </subcellularLocation>
</comment>
<feature type="transmembrane region" description="Helical" evidence="16">
    <location>
        <begin position="65"/>
        <end position="85"/>
    </location>
</feature>
<evidence type="ECO:0000256" key="1">
    <source>
        <dbReference type="ARBA" id="ARBA00000287"/>
    </source>
</evidence>
<dbReference type="GO" id="GO:0008654">
    <property type="term" value="P:phospholipid biosynthetic process"/>
    <property type="evidence" value="ECO:0007669"/>
    <property type="project" value="UniProtKB-KW"/>
</dbReference>
<evidence type="ECO:0000256" key="15">
    <source>
        <dbReference type="RuleBase" id="RU003750"/>
    </source>
</evidence>
<dbReference type="Gene3D" id="1.20.120.1760">
    <property type="match status" value="1"/>
</dbReference>
<comment type="caution">
    <text evidence="17">The sequence shown here is derived from an EMBL/GenBank/DDBJ whole genome shotgun (WGS) entry which is preliminary data.</text>
</comment>
<accession>A0A101FJX3</accession>
<keyword evidence="8 16" id="KW-0812">Transmembrane</keyword>
<dbReference type="PANTHER" id="PTHR14269:SF61">
    <property type="entry name" value="CDP-DIACYLGLYCEROL--SERINE O-PHOSPHATIDYLTRANSFERASE"/>
    <property type="match status" value="1"/>
</dbReference>
<comment type="catalytic activity">
    <reaction evidence="1">
        <text>a CDP-1,2-diacyl-sn-glycerol + L-serine = a 1,2-diacyl-sn-glycero-3-phospho-L-serine + CMP + H(+)</text>
        <dbReference type="Rhea" id="RHEA:16913"/>
        <dbReference type="ChEBI" id="CHEBI:15378"/>
        <dbReference type="ChEBI" id="CHEBI:33384"/>
        <dbReference type="ChEBI" id="CHEBI:57262"/>
        <dbReference type="ChEBI" id="CHEBI:58332"/>
        <dbReference type="ChEBI" id="CHEBI:60377"/>
        <dbReference type="EC" id="2.7.8.8"/>
    </reaction>
</comment>